<evidence type="ECO:0000256" key="2">
    <source>
        <dbReference type="SAM" id="Phobius"/>
    </source>
</evidence>
<evidence type="ECO:0000313" key="3">
    <source>
        <dbReference type="EMBL" id="GAX57018.1"/>
    </source>
</evidence>
<organism evidence="3 4">
    <name type="scientific">Streptomyces olivochromogenes</name>
    <dbReference type="NCBI Taxonomy" id="1963"/>
    <lineage>
        <taxon>Bacteria</taxon>
        <taxon>Bacillati</taxon>
        <taxon>Actinomycetota</taxon>
        <taxon>Actinomycetes</taxon>
        <taxon>Kitasatosporales</taxon>
        <taxon>Streptomycetaceae</taxon>
        <taxon>Streptomyces</taxon>
    </lineage>
</organism>
<feature type="region of interest" description="Disordered" evidence="1">
    <location>
        <begin position="1"/>
        <end position="28"/>
    </location>
</feature>
<evidence type="ECO:0000313" key="4">
    <source>
        <dbReference type="Proteomes" id="UP000217446"/>
    </source>
</evidence>
<keyword evidence="4" id="KW-1185">Reference proteome</keyword>
<proteinExistence type="predicted"/>
<dbReference type="AlphaFoldDB" id="A0A250VS09"/>
<keyword evidence="2" id="KW-0472">Membrane</keyword>
<accession>A0A250VS09</accession>
<feature type="transmembrane region" description="Helical" evidence="2">
    <location>
        <begin position="35"/>
        <end position="56"/>
    </location>
</feature>
<protein>
    <submittedName>
        <fullName evidence="3">Uncharacterized protein</fullName>
    </submittedName>
</protein>
<dbReference type="EMBL" id="BDQI01000031">
    <property type="protein sequence ID" value="GAX57018.1"/>
    <property type="molecule type" value="Genomic_DNA"/>
</dbReference>
<reference evidence="4" key="1">
    <citation type="submission" date="2017-05" db="EMBL/GenBank/DDBJ databases">
        <title>Streptomyces olivochromogenes NBRC 3561 whole genome shotgun sequence.</title>
        <authorList>
            <person name="Dohra H."/>
            <person name="Kodani S."/>
        </authorList>
    </citation>
    <scope>NUCLEOTIDE SEQUENCE [LARGE SCALE GENOMIC DNA]</scope>
    <source>
        <strain evidence="4">NBRC 3561</strain>
    </source>
</reference>
<sequence length="262" mass="28903">MDEEIREEIPEQSPEQSQEEIQEETPRVRRRGRTALLITTAAVLGLVGGTCAGYLIQADREPTKLPSLSQPVVAQAKGAGPEPLSAAQDRRVKTEGDLRKLLVKRPKGARDAEYVPGHEGWMGIADYAEEYTKPAGAFGDLVSAEFRRAAATGWTVGSTYSVEVRLIQYRQEEKLGASDAAEGARYWANTKSGTHVWAVPGTGDGMAYVHTRPDTKPGYLPMYAAEAHAWRGDIAMEIWIYDTKPISKAKIMDLAERQMERL</sequence>
<name>A0A250VS09_STROL</name>
<keyword evidence="2" id="KW-1133">Transmembrane helix</keyword>
<gene>
    <name evidence="3" type="ORF">SO3561_08588</name>
</gene>
<dbReference type="STRING" id="1963.AQJ27_22280"/>
<comment type="caution">
    <text evidence="3">The sequence shown here is derived from an EMBL/GenBank/DDBJ whole genome shotgun (WGS) entry which is preliminary data.</text>
</comment>
<dbReference type="Proteomes" id="UP000217446">
    <property type="component" value="Unassembled WGS sequence"/>
</dbReference>
<evidence type="ECO:0000256" key="1">
    <source>
        <dbReference type="SAM" id="MobiDB-lite"/>
    </source>
</evidence>
<keyword evidence="2" id="KW-0812">Transmembrane</keyword>